<sequence>MSDPTHIPVLLDEVTRFLDPQSKERFVDGTVGQGGHAEAILERIGSEGRLLGIDRDARNLEVAQERLKRFGNRVTLVQDTYANADALARAHGWKSADGILLDLGFSSAHIEDASRGFSFQMEGPLDMRYDARQELTAATIVNGWKEDELARLFREYGEEPTARKIAKAIVETRRKAHLVTTQQLVDVITEVVPRRGSASRRIHPATRVFQALRIAVNDELGELELALPKLVELLAPHGRLGIISFHSLEDRVVKQFFAKNDSLKILTKHVIVPTLEEAQRNPRARSAKLRVAERL</sequence>
<feature type="binding site" evidence="6">
    <location>
        <begin position="34"/>
        <end position="36"/>
    </location>
    <ligand>
        <name>S-adenosyl-L-methionine</name>
        <dbReference type="ChEBI" id="CHEBI:59789"/>
    </ligand>
</feature>
<dbReference type="InterPro" id="IPR029063">
    <property type="entry name" value="SAM-dependent_MTases_sf"/>
</dbReference>
<dbReference type="PATRIC" id="fig|1618980.3.peg.571"/>
<evidence type="ECO:0000256" key="5">
    <source>
        <dbReference type="ARBA" id="ARBA00022691"/>
    </source>
</evidence>
<feature type="binding site" evidence="6">
    <location>
        <position position="81"/>
    </location>
    <ligand>
        <name>S-adenosyl-L-methionine</name>
        <dbReference type="ChEBI" id="CHEBI:59789"/>
    </ligand>
</feature>
<evidence type="ECO:0000256" key="3">
    <source>
        <dbReference type="ARBA" id="ARBA00022603"/>
    </source>
</evidence>
<reference evidence="7 8" key="1">
    <citation type="journal article" date="2015" name="Nature">
        <title>rRNA introns, odd ribosomes, and small enigmatic genomes across a large radiation of phyla.</title>
        <authorList>
            <person name="Brown C.T."/>
            <person name="Hug L.A."/>
            <person name="Thomas B.C."/>
            <person name="Sharon I."/>
            <person name="Castelle C.J."/>
            <person name="Singh A."/>
            <person name="Wilkins M.J."/>
            <person name="Williams K.H."/>
            <person name="Banfield J.F."/>
        </authorList>
    </citation>
    <scope>NUCLEOTIDE SEQUENCE [LARGE SCALE GENOMIC DNA]</scope>
</reference>
<dbReference type="PANTHER" id="PTHR11265">
    <property type="entry name" value="S-ADENOSYL-METHYLTRANSFERASE MRAW"/>
    <property type="match status" value="1"/>
</dbReference>
<evidence type="ECO:0000256" key="4">
    <source>
        <dbReference type="ARBA" id="ARBA00022679"/>
    </source>
</evidence>
<evidence type="ECO:0000256" key="2">
    <source>
        <dbReference type="ARBA" id="ARBA00022552"/>
    </source>
</evidence>
<dbReference type="FunFam" id="1.10.150.170:FF:000003">
    <property type="entry name" value="Ribosomal RNA small subunit methyltransferase H"/>
    <property type="match status" value="1"/>
</dbReference>
<dbReference type="PIRSF" id="PIRSF004486">
    <property type="entry name" value="MraW"/>
    <property type="match status" value="1"/>
</dbReference>
<feature type="binding site" evidence="6">
    <location>
        <position position="109"/>
    </location>
    <ligand>
        <name>S-adenosyl-L-methionine</name>
        <dbReference type="ChEBI" id="CHEBI:59789"/>
    </ligand>
</feature>
<keyword evidence="6" id="KW-0963">Cytoplasm</keyword>
<dbReference type="HAMAP" id="MF_01007">
    <property type="entry name" value="16SrRNA_methyltr_H"/>
    <property type="match status" value="1"/>
</dbReference>
<keyword evidence="2 6" id="KW-0698">rRNA processing</keyword>
<dbReference type="NCBIfam" id="TIGR00006">
    <property type="entry name" value="16S rRNA (cytosine(1402)-N(4))-methyltransferase RsmH"/>
    <property type="match status" value="1"/>
</dbReference>
<dbReference type="InterPro" id="IPR023397">
    <property type="entry name" value="SAM-dep_MeTrfase_MraW_recog"/>
</dbReference>
<dbReference type="SUPFAM" id="SSF53335">
    <property type="entry name" value="S-adenosyl-L-methionine-dependent methyltransferases"/>
    <property type="match status" value="1"/>
</dbReference>
<protein>
    <recommendedName>
        <fullName evidence="6">Ribosomal RNA small subunit methyltransferase H</fullName>
        <ecNumber evidence="6">2.1.1.199</ecNumber>
    </recommendedName>
    <alternativeName>
        <fullName evidence="6">16S rRNA m(4)C1402 methyltransferase</fullName>
    </alternativeName>
    <alternativeName>
        <fullName evidence="6">rRNA (cytosine-N(4)-)-methyltransferase RsmH</fullName>
    </alternativeName>
</protein>
<evidence type="ECO:0000256" key="6">
    <source>
        <dbReference type="HAMAP-Rule" id="MF_01007"/>
    </source>
</evidence>
<dbReference type="Gene3D" id="1.10.150.170">
    <property type="entry name" value="Putative methyltransferase TM0872, insert domain"/>
    <property type="match status" value="1"/>
</dbReference>
<accession>A0A0G1XM63</accession>
<proteinExistence type="inferred from homology"/>
<name>A0A0G1XM63_9BACT</name>
<evidence type="ECO:0000313" key="8">
    <source>
        <dbReference type="Proteomes" id="UP000034711"/>
    </source>
</evidence>
<comment type="caution">
    <text evidence="7">The sequence shown here is derived from an EMBL/GenBank/DDBJ whole genome shotgun (WGS) entry which is preliminary data.</text>
</comment>
<dbReference type="GO" id="GO:0071424">
    <property type="term" value="F:rRNA (cytosine-N4-)-methyltransferase activity"/>
    <property type="evidence" value="ECO:0007669"/>
    <property type="project" value="UniProtKB-UniRule"/>
</dbReference>
<feature type="binding site" evidence="6">
    <location>
        <position position="102"/>
    </location>
    <ligand>
        <name>S-adenosyl-L-methionine</name>
        <dbReference type="ChEBI" id="CHEBI:59789"/>
    </ligand>
</feature>
<keyword evidence="5 6" id="KW-0949">S-adenosyl-L-methionine</keyword>
<evidence type="ECO:0000313" key="7">
    <source>
        <dbReference type="EMBL" id="KKW31960.1"/>
    </source>
</evidence>
<dbReference type="Pfam" id="PF01795">
    <property type="entry name" value="Methyltransf_5"/>
    <property type="match status" value="1"/>
</dbReference>
<dbReference type="InterPro" id="IPR002903">
    <property type="entry name" value="RsmH"/>
</dbReference>
<dbReference type="GO" id="GO:0070475">
    <property type="term" value="P:rRNA base methylation"/>
    <property type="evidence" value="ECO:0007669"/>
    <property type="project" value="UniProtKB-UniRule"/>
</dbReference>
<dbReference type="GO" id="GO:0005737">
    <property type="term" value="C:cytoplasm"/>
    <property type="evidence" value="ECO:0007669"/>
    <property type="project" value="UniProtKB-SubCell"/>
</dbReference>
<comment type="subcellular location">
    <subcellularLocation>
        <location evidence="6">Cytoplasm</location>
    </subcellularLocation>
</comment>
<dbReference type="SUPFAM" id="SSF81799">
    <property type="entry name" value="Putative methyltransferase TM0872, insert domain"/>
    <property type="match status" value="1"/>
</dbReference>
<dbReference type="EC" id="2.1.1.199" evidence="6"/>
<keyword evidence="3 6" id="KW-0489">Methyltransferase</keyword>
<keyword evidence="4 6" id="KW-0808">Transferase</keyword>
<comment type="catalytic activity">
    <reaction evidence="6">
        <text>cytidine(1402) in 16S rRNA + S-adenosyl-L-methionine = N(4)-methylcytidine(1402) in 16S rRNA + S-adenosyl-L-homocysteine + H(+)</text>
        <dbReference type="Rhea" id="RHEA:42928"/>
        <dbReference type="Rhea" id="RHEA-COMP:10286"/>
        <dbReference type="Rhea" id="RHEA-COMP:10287"/>
        <dbReference type="ChEBI" id="CHEBI:15378"/>
        <dbReference type="ChEBI" id="CHEBI:57856"/>
        <dbReference type="ChEBI" id="CHEBI:59789"/>
        <dbReference type="ChEBI" id="CHEBI:74506"/>
        <dbReference type="ChEBI" id="CHEBI:82748"/>
        <dbReference type="EC" id="2.1.1.199"/>
    </reaction>
</comment>
<dbReference type="Gene3D" id="3.40.50.150">
    <property type="entry name" value="Vaccinia Virus protein VP39"/>
    <property type="match status" value="1"/>
</dbReference>
<comment type="similarity">
    <text evidence="1 6">Belongs to the methyltransferase superfamily. RsmH family.</text>
</comment>
<dbReference type="EMBL" id="LCRI01000040">
    <property type="protein sequence ID" value="KKW31960.1"/>
    <property type="molecule type" value="Genomic_DNA"/>
</dbReference>
<dbReference type="AlphaFoldDB" id="A0A0G1XM63"/>
<evidence type="ECO:0000256" key="1">
    <source>
        <dbReference type="ARBA" id="ARBA00010396"/>
    </source>
</evidence>
<gene>
    <name evidence="6" type="primary">rsmH</name>
    <name evidence="7" type="ORF">UY77_C0040G0004</name>
</gene>
<feature type="binding site" evidence="6">
    <location>
        <position position="54"/>
    </location>
    <ligand>
        <name>S-adenosyl-L-methionine</name>
        <dbReference type="ChEBI" id="CHEBI:59789"/>
    </ligand>
</feature>
<organism evidence="7 8">
    <name type="scientific">Candidatus Uhrbacteria bacterium GW2011_GWA2_53_10</name>
    <dbReference type="NCBI Taxonomy" id="1618980"/>
    <lineage>
        <taxon>Bacteria</taxon>
        <taxon>Candidatus Uhriibacteriota</taxon>
    </lineage>
</organism>
<comment type="function">
    <text evidence="6">Specifically methylates the N4 position of cytidine in position 1402 (C1402) of 16S rRNA.</text>
</comment>
<dbReference type="Proteomes" id="UP000034711">
    <property type="component" value="Unassembled WGS sequence"/>
</dbReference>
<dbReference type="PANTHER" id="PTHR11265:SF0">
    <property type="entry name" value="12S RRNA N4-METHYLCYTIDINE METHYLTRANSFERASE"/>
    <property type="match status" value="1"/>
</dbReference>